<dbReference type="AlphaFoldDB" id="A0A157SNB0"/>
<gene>
    <name evidence="1" type="ORF">SAMEA3906487_02981</name>
</gene>
<dbReference type="EMBL" id="LT546645">
    <property type="protein sequence ID" value="SAI71950.1"/>
    <property type="molecule type" value="Genomic_DNA"/>
</dbReference>
<sequence length="69" mass="7212">MIAPDFFAGRQILRVCGSGLNDAPEGPARLSQWPGLPGLRAPQSGCRLGETPIFWVASPQGPGRTSPAP</sequence>
<protein>
    <submittedName>
        <fullName evidence="1">Uncharacterized protein</fullName>
    </submittedName>
</protein>
<keyword evidence="2" id="KW-1185">Reference proteome</keyword>
<proteinExistence type="predicted"/>
<accession>A0A157SNB0</accession>
<dbReference type="KEGG" id="btrm:SAMEA390648702981"/>
<organism evidence="1 2">
    <name type="scientific">Bordetella trematum</name>
    <dbReference type="NCBI Taxonomy" id="123899"/>
    <lineage>
        <taxon>Bacteria</taxon>
        <taxon>Pseudomonadati</taxon>
        <taxon>Pseudomonadota</taxon>
        <taxon>Betaproteobacteria</taxon>
        <taxon>Burkholderiales</taxon>
        <taxon>Alcaligenaceae</taxon>
        <taxon>Bordetella</taxon>
    </lineage>
</organism>
<dbReference type="PATRIC" id="fig|123899.6.peg.2972"/>
<evidence type="ECO:0000313" key="2">
    <source>
        <dbReference type="Proteomes" id="UP000076825"/>
    </source>
</evidence>
<dbReference type="STRING" id="123899.SAMEA3906487_02981"/>
<dbReference type="Proteomes" id="UP000076825">
    <property type="component" value="Chromosome 1"/>
</dbReference>
<evidence type="ECO:0000313" key="1">
    <source>
        <dbReference type="EMBL" id="SAI71950.1"/>
    </source>
</evidence>
<name>A0A157SNB0_9BORD</name>
<reference evidence="1 2" key="1">
    <citation type="submission" date="2016-04" db="EMBL/GenBank/DDBJ databases">
        <authorList>
            <consortium name="Pathogen Informatics"/>
        </authorList>
    </citation>
    <scope>NUCLEOTIDE SEQUENCE [LARGE SCALE GENOMIC DNA]</scope>
    <source>
        <strain evidence="1 2">H044680328</strain>
    </source>
</reference>